<accession>A0A9W4TWU1</accession>
<keyword evidence="3" id="KW-0813">Transport</keyword>
<keyword evidence="4" id="KW-1003">Cell membrane</keyword>
<evidence type="ECO:0000256" key="8">
    <source>
        <dbReference type="ARBA" id="ARBA00023136"/>
    </source>
</evidence>
<proteinExistence type="inferred from homology"/>
<feature type="compositionally biased region" description="Polar residues" evidence="10">
    <location>
        <begin position="18"/>
        <end position="37"/>
    </location>
</feature>
<dbReference type="InterPro" id="IPR004762">
    <property type="entry name" value="Amino_acid_permease_fungi"/>
</dbReference>
<dbReference type="PANTHER" id="PTHR43341:SF1">
    <property type="entry name" value="GENERAL AMINO-ACID PERMEASE GAP1"/>
    <property type="match status" value="1"/>
</dbReference>
<keyword evidence="6" id="KW-0029">Amino-acid transport</keyword>
<feature type="compositionally biased region" description="Basic and acidic residues" evidence="10">
    <location>
        <begin position="1"/>
        <end position="17"/>
    </location>
</feature>
<dbReference type="Proteomes" id="UP001152885">
    <property type="component" value="Unassembled WGS sequence"/>
</dbReference>
<dbReference type="AlphaFoldDB" id="A0A9W4TWU1"/>
<evidence type="ECO:0000256" key="1">
    <source>
        <dbReference type="ARBA" id="ARBA00004651"/>
    </source>
</evidence>
<keyword evidence="9" id="KW-0325">Glycoprotein</keyword>
<evidence type="ECO:0000256" key="11">
    <source>
        <dbReference type="SAM" id="Phobius"/>
    </source>
</evidence>
<dbReference type="InterPro" id="IPR004841">
    <property type="entry name" value="AA-permease/SLC12A_dom"/>
</dbReference>
<dbReference type="PIRSF" id="PIRSF006060">
    <property type="entry name" value="AA_transporter"/>
    <property type="match status" value="1"/>
</dbReference>
<dbReference type="PROSITE" id="PS00218">
    <property type="entry name" value="AMINO_ACID_PERMEASE_1"/>
    <property type="match status" value="1"/>
</dbReference>
<feature type="domain" description="Amino acid permease/ SLC12A" evidence="12">
    <location>
        <begin position="86"/>
        <end position="545"/>
    </location>
</feature>
<feature type="transmembrane region" description="Helical" evidence="11">
    <location>
        <begin position="89"/>
        <end position="108"/>
    </location>
</feature>
<dbReference type="OrthoDB" id="3900342at2759"/>
<evidence type="ECO:0000256" key="10">
    <source>
        <dbReference type="SAM" id="MobiDB-lite"/>
    </source>
</evidence>
<evidence type="ECO:0000256" key="5">
    <source>
        <dbReference type="ARBA" id="ARBA00022692"/>
    </source>
</evidence>
<comment type="caution">
    <text evidence="13">The sequence shown here is derived from an EMBL/GenBank/DDBJ whole genome shotgun (WGS) entry which is preliminary data.</text>
</comment>
<feature type="transmembrane region" description="Helical" evidence="11">
    <location>
        <begin position="197"/>
        <end position="216"/>
    </location>
</feature>
<evidence type="ECO:0000256" key="9">
    <source>
        <dbReference type="ARBA" id="ARBA00023180"/>
    </source>
</evidence>
<sequence>MGLDMGLDKHSKVENERFNFSTTTSGSEQPSSPWQNFKNSFKPALEPNEHYLTTTTKKDERELTDIERININAANTNLQRKLKIRHLQMISIGSSIGTGLFVGTGQALANGGPAGIVIAWIITATAVFATMQGLGELAVTFPVSGGFNLYASKFLEPGIGFAVGWNYFLQFFVLLPLELVAGAITVKYWNNSINSDVFVIIFWIVIVILTNLPVSWYGEAEFVFSMIKILAVIGFIILGIVLICGGGPNHKFVGGKYWHNPGPFANGFKGVLSVIVTASFSYGGTEMIALTAAETNSPRKSLPKAIKQVFFRILIFYIGSIIMISCLVPYNDSRLFGKSSVDATASAFTIAIVNGGIKGLPSVINAVILISVLSVGNASVYATSRSLNSLAEQGMAPKWTGYIDRAGRPLAAIWISDIFGLFALIAAKNDAQEAAFNWLLALSGLSSIFTWMSINMSHIRFRRAMSVQGRDITELPFRSQVGVWGSWYGFILNFLFLVAQFYIALFPLGTKPNAYDFFLGYLGLPVVLVSWLGYKIWKNDWRLFIRAGDIDIDTGRVNIDPDILQQEIAEEKAALAEKSIFVRIYNFWC</sequence>
<feature type="region of interest" description="Disordered" evidence="10">
    <location>
        <begin position="1"/>
        <end position="37"/>
    </location>
</feature>
<evidence type="ECO:0000313" key="14">
    <source>
        <dbReference type="Proteomes" id="UP001152885"/>
    </source>
</evidence>
<evidence type="ECO:0000313" key="13">
    <source>
        <dbReference type="EMBL" id="CAI5759846.1"/>
    </source>
</evidence>
<comment type="subcellular location">
    <subcellularLocation>
        <location evidence="1">Cell membrane</location>
        <topology evidence="1">Multi-pass membrane protein</topology>
    </subcellularLocation>
</comment>
<organism evidence="13 14">
    <name type="scientific">Candida verbasci</name>
    <dbReference type="NCBI Taxonomy" id="1227364"/>
    <lineage>
        <taxon>Eukaryota</taxon>
        <taxon>Fungi</taxon>
        <taxon>Dikarya</taxon>
        <taxon>Ascomycota</taxon>
        <taxon>Saccharomycotina</taxon>
        <taxon>Pichiomycetes</taxon>
        <taxon>Debaryomycetaceae</taxon>
        <taxon>Candida/Lodderomyces clade</taxon>
        <taxon>Candida</taxon>
    </lineage>
</organism>
<keyword evidence="14" id="KW-1185">Reference proteome</keyword>
<comment type="similarity">
    <text evidence="2">Belongs to the amino acid-polyamine-organocation (APC) superfamily. YAT (TC 2.A.3.10) family.</text>
</comment>
<evidence type="ECO:0000256" key="6">
    <source>
        <dbReference type="ARBA" id="ARBA00022970"/>
    </source>
</evidence>
<feature type="transmembrane region" description="Helical" evidence="11">
    <location>
        <begin position="517"/>
        <end position="537"/>
    </location>
</feature>
<reference evidence="13" key="1">
    <citation type="submission" date="2022-12" db="EMBL/GenBank/DDBJ databases">
        <authorList>
            <person name="Brejova B."/>
        </authorList>
    </citation>
    <scope>NUCLEOTIDE SEQUENCE</scope>
</reference>
<dbReference type="Pfam" id="PF00324">
    <property type="entry name" value="AA_permease"/>
    <property type="match status" value="1"/>
</dbReference>
<dbReference type="Gene3D" id="1.20.1740.10">
    <property type="entry name" value="Amino acid/polyamine transporter I"/>
    <property type="match status" value="1"/>
</dbReference>
<feature type="transmembrane region" description="Helical" evidence="11">
    <location>
        <begin position="222"/>
        <end position="244"/>
    </location>
</feature>
<feature type="transmembrane region" description="Helical" evidence="11">
    <location>
        <begin position="167"/>
        <end position="185"/>
    </location>
</feature>
<protein>
    <recommendedName>
        <fullName evidence="12">Amino acid permease/ SLC12A domain-containing protein</fullName>
    </recommendedName>
</protein>
<evidence type="ECO:0000259" key="12">
    <source>
        <dbReference type="Pfam" id="PF00324"/>
    </source>
</evidence>
<evidence type="ECO:0000256" key="2">
    <source>
        <dbReference type="ARBA" id="ARBA00006983"/>
    </source>
</evidence>
<feature type="transmembrane region" description="Helical" evidence="11">
    <location>
        <begin position="481"/>
        <end position="505"/>
    </location>
</feature>
<evidence type="ECO:0000256" key="3">
    <source>
        <dbReference type="ARBA" id="ARBA00022448"/>
    </source>
</evidence>
<dbReference type="InterPro" id="IPR004840">
    <property type="entry name" value="Amino_acid_permease_CS"/>
</dbReference>
<gene>
    <name evidence="13" type="ORF">CANVERA_P4358</name>
</gene>
<dbReference type="FunFam" id="1.20.1740.10:FF:000017">
    <property type="entry name" value="Amino acid permease"/>
    <property type="match status" value="1"/>
</dbReference>
<dbReference type="NCBIfam" id="TIGR00913">
    <property type="entry name" value="2A0310"/>
    <property type="match status" value="1"/>
</dbReference>
<name>A0A9W4TWU1_9ASCO</name>
<keyword evidence="7 11" id="KW-1133">Transmembrane helix</keyword>
<feature type="transmembrane region" description="Helical" evidence="11">
    <location>
        <begin position="438"/>
        <end position="461"/>
    </location>
</feature>
<feature type="transmembrane region" description="Helical" evidence="11">
    <location>
        <begin position="114"/>
        <end position="130"/>
    </location>
</feature>
<feature type="transmembrane region" description="Helical" evidence="11">
    <location>
        <begin position="309"/>
        <end position="330"/>
    </location>
</feature>
<keyword evidence="5 11" id="KW-0812">Transmembrane</keyword>
<keyword evidence="8 11" id="KW-0472">Membrane</keyword>
<dbReference type="GO" id="GO:0005886">
    <property type="term" value="C:plasma membrane"/>
    <property type="evidence" value="ECO:0007669"/>
    <property type="project" value="UniProtKB-SubCell"/>
</dbReference>
<dbReference type="PANTHER" id="PTHR43341">
    <property type="entry name" value="AMINO ACID PERMEASE"/>
    <property type="match status" value="1"/>
</dbReference>
<evidence type="ECO:0000256" key="4">
    <source>
        <dbReference type="ARBA" id="ARBA00022475"/>
    </source>
</evidence>
<dbReference type="EMBL" id="CANTUO010000005">
    <property type="protein sequence ID" value="CAI5759846.1"/>
    <property type="molecule type" value="Genomic_DNA"/>
</dbReference>
<dbReference type="InterPro" id="IPR050524">
    <property type="entry name" value="APC_YAT"/>
</dbReference>
<evidence type="ECO:0000256" key="7">
    <source>
        <dbReference type="ARBA" id="ARBA00022989"/>
    </source>
</evidence>
<dbReference type="GO" id="GO:0015171">
    <property type="term" value="F:amino acid transmembrane transporter activity"/>
    <property type="evidence" value="ECO:0007669"/>
    <property type="project" value="TreeGrafter"/>
</dbReference>
<feature type="transmembrane region" description="Helical" evidence="11">
    <location>
        <begin position="405"/>
        <end position="426"/>
    </location>
</feature>